<dbReference type="Proteomes" id="UP000799778">
    <property type="component" value="Unassembled WGS sequence"/>
</dbReference>
<dbReference type="InterPro" id="IPR029058">
    <property type="entry name" value="AB_hydrolase_fold"/>
</dbReference>
<proteinExistence type="predicted"/>
<dbReference type="Gene3D" id="3.40.50.1820">
    <property type="entry name" value="alpha/beta hydrolase"/>
    <property type="match status" value="1"/>
</dbReference>
<dbReference type="InterPro" id="IPR052897">
    <property type="entry name" value="Sec-Metab_Biosynth_Hydrolase"/>
</dbReference>
<protein>
    <submittedName>
        <fullName evidence="2">Alpha/beta-hydrolase</fullName>
    </submittedName>
</protein>
<dbReference type="AlphaFoldDB" id="A0A6A5Y294"/>
<dbReference type="PANTHER" id="PTHR37017">
    <property type="entry name" value="AB HYDROLASE-1 DOMAIN-CONTAINING PROTEIN-RELATED"/>
    <property type="match status" value="1"/>
</dbReference>
<organism evidence="2 3">
    <name type="scientific">Aaosphaeria arxii CBS 175.79</name>
    <dbReference type="NCBI Taxonomy" id="1450172"/>
    <lineage>
        <taxon>Eukaryota</taxon>
        <taxon>Fungi</taxon>
        <taxon>Dikarya</taxon>
        <taxon>Ascomycota</taxon>
        <taxon>Pezizomycotina</taxon>
        <taxon>Dothideomycetes</taxon>
        <taxon>Pleosporomycetidae</taxon>
        <taxon>Pleosporales</taxon>
        <taxon>Pleosporales incertae sedis</taxon>
        <taxon>Aaosphaeria</taxon>
    </lineage>
</organism>
<evidence type="ECO:0000313" key="2">
    <source>
        <dbReference type="EMBL" id="KAF2019376.1"/>
    </source>
</evidence>
<dbReference type="Pfam" id="PF12697">
    <property type="entry name" value="Abhydrolase_6"/>
    <property type="match status" value="1"/>
</dbReference>
<dbReference type="PANTHER" id="PTHR37017:SF13">
    <property type="entry name" value="AB HYDROLASE-1 DOMAIN-CONTAINING PROTEIN"/>
    <property type="match status" value="1"/>
</dbReference>
<dbReference type="GeneID" id="54291032"/>
<feature type="domain" description="AB hydrolase-1" evidence="1">
    <location>
        <begin position="7"/>
        <end position="244"/>
    </location>
</feature>
<gene>
    <name evidence="2" type="ORF">BU24DRAFT_489353</name>
</gene>
<evidence type="ECO:0000313" key="3">
    <source>
        <dbReference type="Proteomes" id="UP000799778"/>
    </source>
</evidence>
<reference evidence="2" key="1">
    <citation type="journal article" date="2020" name="Stud. Mycol.">
        <title>101 Dothideomycetes genomes: a test case for predicting lifestyles and emergence of pathogens.</title>
        <authorList>
            <person name="Haridas S."/>
            <person name="Albert R."/>
            <person name="Binder M."/>
            <person name="Bloem J."/>
            <person name="Labutti K."/>
            <person name="Salamov A."/>
            <person name="Andreopoulos B."/>
            <person name="Baker S."/>
            <person name="Barry K."/>
            <person name="Bills G."/>
            <person name="Bluhm B."/>
            <person name="Cannon C."/>
            <person name="Castanera R."/>
            <person name="Culley D."/>
            <person name="Daum C."/>
            <person name="Ezra D."/>
            <person name="Gonzalez J."/>
            <person name="Henrissat B."/>
            <person name="Kuo A."/>
            <person name="Liang C."/>
            <person name="Lipzen A."/>
            <person name="Lutzoni F."/>
            <person name="Magnuson J."/>
            <person name="Mondo S."/>
            <person name="Nolan M."/>
            <person name="Ohm R."/>
            <person name="Pangilinan J."/>
            <person name="Park H.-J."/>
            <person name="Ramirez L."/>
            <person name="Alfaro M."/>
            <person name="Sun H."/>
            <person name="Tritt A."/>
            <person name="Yoshinaga Y."/>
            <person name="Zwiers L.-H."/>
            <person name="Turgeon B."/>
            <person name="Goodwin S."/>
            <person name="Spatafora J."/>
            <person name="Crous P."/>
            <person name="Grigoriev I."/>
        </authorList>
    </citation>
    <scope>NUCLEOTIDE SEQUENCE</scope>
    <source>
        <strain evidence="2">CBS 175.79</strain>
    </source>
</reference>
<dbReference type="EMBL" id="ML978067">
    <property type="protein sequence ID" value="KAF2019376.1"/>
    <property type="molecule type" value="Genomic_DNA"/>
</dbReference>
<dbReference type="RefSeq" id="XP_033387715.1">
    <property type="nucleotide sequence ID" value="XM_033533635.1"/>
</dbReference>
<evidence type="ECO:0000259" key="1">
    <source>
        <dbReference type="Pfam" id="PF12697"/>
    </source>
</evidence>
<accession>A0A6A5Y294</accession>
<keyword evidence="2" id="KW-0378">Hydrolase</keyword>
<dbReference type="GO" id="GO:0016787">
    <property type="term" value="F:hydrolase activity"/>
    <property type="evidence" value="ECO:0007669"/>
    <property type="project" value="UniProtKB-KW"/>
</dbReference>
<dbReference type="InterPro" id="IPR000073">
    <property type="entry name" value="AB_hydrolase_1"/>
</dbReference>
<dbReference type="SUPFAM" id="SSF53474">
    <property type="entry name" value="alpha/beta-Hydrolases"/>
    <property type="match status" value="1"/>
</dbReference>
<sequence length="256" mass="27311">MSSKPAIVFVPGSFAPAPLYDNLHKPVESHGLSLTVVDLVTVGKKPGPPPTIYDDASHIASVVSKLVDEGKDVVLICHSYGGIPTTQSTKGLTKKEREAEGKKGGIVRLAYMTALAVDVGMSAQGALEGAATGPLGVDEDGWMYQVNPEETAPLVFGHLPLDDQVIWVKKFAQHSAVSFANELTHPGYNDVPVSYLFCEDDKCVLPSHQQAGIDRIEKSSGQKVDVTRLNSDHCPSVSHLDETVSWIVGLAEKGGQ</sequence>
<dbReference type="OrthoDB" id="1263307at2759"/>
<keyword evidence="3" id="KW-1185">Reference proteome</keyword>
<name>A0A6A5Y294_9PLEO</name>